<dbReference type="Proteomes" id="UP000095283">
    <property type="component" value="Unplaced"/>
</dbReference>
<sequence>MSLFLNSSIPSAVSLWSFVSFYYSSGFSTILPSTKPVGYLSFSFFTYPDLVSSLLRIQYPRLPSLSADTRSFKPRSIILVWLLSNIVRDRKRVSLKISLGLFSDLFFVWPTFKMLWTTHDFTIRCRVSVVKNQSVFDEECIRRESTMTDCSSWCPPKPGSMLHHLMTSLFIDNTADRQRSDYTLTDRVSSWPHQVTICLCYSSFYTYVRSAYTLPQFGQLNKLMTMMRQFVSRCIHIVLYETTNADEVSVYEFQERIPLENCSVMQWLMEVPTTVIANSWQAPSFRSPSRLGELVSFTNLRLLQIRLLSHLLSCHSHLSVCMCAYMCVFVFVKDMHFLNNSLVITVRVLLCVFLVIGLVASFLYLSSDRLVMTLFFFYRCPMHHCLMFVLVVCRFLLLLVVTHRLLRFAFCLAARKTPSVNLSVSLLLPVQSRPCTLIFHPIDHSLLTPIVNRFDFGFSLLSLSIAPLYSFVNHRNCNYESLAASVISLLIETRLVALQIHSHYQFAISTNCELCMCFRNTKIARYVSFLFSCITFIHISFEHSVGHNIRSVVNDDITAVLIVYLFSGDLTVCCSR</sequence>
<name>A0A1I7WD82_HETBA</name>
<dbReference type="WBParaSite" id="Hba_02728">
    <property type="protein sequence ID" value="Hba_02728"/>
    <property type="gene ID" value="Hba_02728"/>
</dbReference>
<reference evidence="3" key="1">
    <citation type="submission" date="2016-11" db="UniProtKB">
        <authorList>
            <consortium name="WormBaseParasite"/>
        </authorList>
    </citation>
    <scope>IDENTIFICATION</scope>
</reference>
<feature type="transmembrane region" description="Helical" evidence="1">
    <location>
        <begin position="344"/>
        <end position="366"/>
    </location>
</feature>
<dbReference type="AlphaFoldDB" id="A0A1I7WD82"/>
<keyword evidence="1" id="KW-0472">Membrane</keyword>
<organism evidence="2 3">
    <name type="scientific">Heterorhabditis bacteriophora</name>
    <name type="common">Entomopathogenic nematode worm</name>
    <dbReference type="NCBI Taxonomy" id="37862"/>
    <lineage>
        <taxon>Eukaryota</taxon>
        <taxon>Metazoa</taxon>
        <taxon>Ecdysozoa</taxon>
        <taxon>Nematoda</taxon>
        <taxon>Chromadorea</taxon>
        <taxon>Rhabditida</taxon>
        <taxon>Rhabditina</taxon>
        <taxon>Rhabditomorpha</taxon>
        <taxon>Strongyloidea</taxon>
        <taxon>Heterorhabditidae</taxon>
        <taxon>Heterorhabditis</taxon>
    </lineage>
</organism>
<keyword evidence="1" id="KW-0812">Transmembrane</keyword>
<accession>A0A1I7WD82</accession>
<feature type="transmembrane region" description="Helical" evidence="1">
    <location>
        <begin position="523"/>
        <end position="541"/>
    </location>
</feature>
<keyword evidence="2" id="KW-1185">Reference proteome</keyword>
<feature type="transmembrane region" description="Helical" evidence="1">
    <location>
        <begin position="307"/>
        <end position="332"/>
    </location>
</feature>
<evidence type="ECO:0000313" key="3">
    <source>
        <dbReference type="WBParaSite" id="Hba_02728"/>
    </source>
</evidence>
<evidence type="ECO:0000313" key="2">
    <source>
        <dbReference type="Proteomes" id="UP000095283"/>
    </source>
</evidence>
<protein>
    <submittedName>
        <fullName evidence="3">Transmembrane protein</fullName>
    </submittedName>
</protein>
<keyword evidence="1" id="KW-1133">Transmembrane helix</keyword>
<feature type="transmembrane region" description="Helical" evidence="1">
    <location>
        <begin position="386"/>
        <end position="406"/>
    </location>
</feature>
<evidence type="ECO:0000256" key="1">
    <source>
        <dbReference type="SAM" id="Phobius"/>
    </source>
</evidence>
<proteinExistence type="predicted"/>